<dbReference type="GO" id="GO:0051596">
    <property type="term" value="P:methylglyoxal catabolic process"/>
    <property type="evidence" value="ECO:0007669"/>
    <property type="project" value="TreeGrafter"/>
</dbReference>
<dbReference type="InterPro" id="IPR005399">
    <property type="entry name" value="K_chnl_volt-dep_bsu_KCNAB-rel"/>
</dbReference>
<name>A0A8T6R1X6_9MICO</name>
<gene>
    <name evidence="5" type="primary">mgrA</name>
    <name evidence="5" type="ORF">EPD83_001945</name>
</gene>
<reference evidence="5" key="1">
    <citation type="submission" date="2020-03" db="EMBL/GenBank/DDBJ databases">
        <title>Phycicoccus flavus sp. nov., a novel endophytic actinobacterium isolated from branch of Kandelia candel.</title>
        <authorList>
            <person name="Tuo L."/>
        </authorList>
    </citation>
    <scope>NUCLEOTIDE SEQUENCE</scope>
    <source>
        <strain evidence="5">CMS6Z-2</strain>
    </source>
</reference>
<dbReference type="PANTHER" id="PTHR43150:SF4">
    <property type="entry name" value="L-GLYCERALDEHYDE 3-PHOSPHATE REDUCTASE"/>
    <property type="match status" value="1"/>
</dbReference>
<comment type="caution">
    <text evidence="5">The sequence shown here is derived from an EMBL/GenBank/DDBJ whole genome shotgun (WGS) entry which is preliminary data.</text>
</comment>
<protein>
    <submittedName>
        <fullName evidence="5">L-glyceraldehyde 3-phosphate reductase</fullName>
        <ecNumber evidence="5">1.1.1.-</ecNumber>
    </submittedName>
</protein>
<dbReference type="GO" id="GO:0016491">
    <property type="term" value="F:oxidoreductase activity"/>
    <property type="evidence" value="ECO:0007669"/>
    <property type="project" value="UniProtKB-KW"/>
</dbReference>
<evidence type="ECO:0000256" key="2">
    <source>
        <dbReference type="ARBA" id="ARBA00022857"/>
    </source>
</evidence>
<dbReference type="NCBIfam" id="NF007388">
    <property type="entry name" value="PRK09912.1"/>
    <property type="match status" value="1"/>
</dbReference>
<keyword evidence="2" id="KW-0521">NADP</keyword>
<evidence type="ECO:0000313" key="5">
    <source>
        <dbReference type="EMBL" id="NHA66815.1"/>
    </source>
</evidence>
<dbReference type="SUPFAM" id="SSF51430">
    <property type="entry name" value="NAD(P)-linked oxidoreductase"/>
    <property type="match status" value="1"/>
</dbReference>
<evidence type="ECO:0000313" key="6">
    <source>
        <dbReference type="Proteomes" id="UP000287866"/>
    </source>
</evidence>
<dbReference type="EMBL" id="SAYU02000003">
    <property type="protein sequence ID" value="NHA66815.1"/>
    <property type="molecule type" value="Genomic_DNA"/>
</dbReference>
<dbReference type="InterPro" id="IPR036812">
    <property type="entry name" value="NAD(P)_OxRdtase_dom_sf"/>
</dbReference>
<organism evidence="5 6">
    <name type="scientific">Phycicoccus flavus</name>
    <dbReference type="NCBI Taxonomy" id="2502783"/>
    <lineage>
        <taxon>Bacteria</taxon>
        <taxon>Bacillati</taxon>
        <taxon>Actinomycetota</taxon>
        <taxon>Actinomycetes</taxon>
        <taxon>Micrococcales</taxon>
        <taxon>Intrasporangiaceae</taxon>
        <taxon>Phycicoccus</taxon>
    </lineage>
</organism>
<evidence type="ECO:0000256" key="3">
    <source>
        <dbReference type="ARBA" id="ARBA00023002"/>
    </source>
</evidence>
<proteinExistence type="inferred from homology"/>
<accession>A0A8T6R1X6</accession>
<dbReference type="PANTHER" id="PTHR43150">
    <property type="entry name" value="HYPERKINETIC, ISOFORM M"/>
    <property type="match status" value="1"/>
</dbReference>
<evidence type="ECO:0000256" key="1">
    <source>
        <dbReference type="ARBA" id="ARBA00006515"/>
    </source>
</evidence>
<keyword evidence="3 5" id="KW-0560">Oxidoreductase</keyword>
<comment type="similarity">
    <text evidence="1">Belongs to the shaker potassium channel beta subunit family.</text>
</comment>
<dbReference type="PRINTS" id="PR01577">
    <property type="entry name" value="KCNABCHANNEL"/>
</dbReference>
<dbReference type="Proteomes" id="UP000287866">
    <property type="component" value="Unassembled WGS sequence"/>
</dbReference>
<dbReference type="EC" id="1.1.1.-" evidence="5"/>
<dbReference type="Pfam" id="PF00248">
    <property type="entry name" value="Aldo_ket_red"/>
    <property type="match status" value="1"/>
</dbReference>
<feature type="domain" description="NADP-dependent oxidoreductase" evidence="4">
    <location>
        <begin position="34"/>
        <end position="333"/>
    </location>
</feature>
<dbReference type="RefSeq" id="WP_164896366.1">
    <property type="nucleotide sequence ID" value="NZ_SAYU02000003.1"/>
</dbReference>
<keyword evidence="6" id="KW-1185">Reference proteome</keyword>
<sequence>MTYHALDYTAAADRYEAGMPYRRTGRSGLDLPAISLGLWHNFGDDVPLERQQATLRRAFDRGLTHFDLANNYGPPYGSAERNAGAILARDFRPYRDELVISSKAGYDMWPGPYGQGGGSRKYVIASCEQSLRRLGLDYVDIFYSHRFDETTPLEETCGALDSLVRSGKALYVGISSYSAERTREAHAILQEMGTPLLIHQPSYSLLNRWVETEGLLDTLGDLGVGCIAFSPLAQGMLTDKYLDGIPEGSRASQGKSLDPSLLTDEALEHVRRLNDLARERGQSLAQMALAWLLRDERVTSVLIGASSVEQLDDSLDATRNLDFDDAELEAIDRYAVDAGINLWKTSSEK</sequence>
<dbReference type="InterPro" id="IPR023210">
    <property type="entry name" value="NADP_OxRdtase_dom"/>
</dbReference>
<dbReference type="AlphaFoldDB" id="A0A8T6R1X6"/>
<dbReference type="Gene3D" id="3.20.20.100">
    <property type="entry name" value="NADP-dependent oxidoreductase domain"/>
    <property type="match status" value="1"/>
</dbReference>
<evidence type="ECO:0000259" key="4">
    <source>
        <dbReference type="Pfam" id="PF00248"/>
    </source>
</evidence>